<dbReference type="GO" id="GO:0071973">
    <property type="term" value="P:bacterial-type flagellum-dependent cell motility"/>
    <property type="evidence" value="ECO:0007669"/>
    <property type="project" value="InterPro"/>
</dbReference>
<comment type="similarity">
    <text evidence="5">Belongs to the FlgI family.</text>
</comment>
<reference evidence="6" key="1">
    <citation type="submission" date="2020-07" db="EMBL/GenBank/DDBJ databases">
        <title>Huge and variable diversity of episymbiotic CPR bacteria and DPANN archaea in groundwater ecosystems.</title>
        <authorList>
            <person name="He C.Y."/>
            <person name="Keren R."/>
            <person name="Whittaker M."/>
            <person name="Farag I.F."/>
            <person name="Doudna J."/>
            <person name="Cate J.H.D."/>
            <person name="Banfield J.F."/>
        </authorList>
    </citation>
    <scope>NUCLEOTIDE SEQUENCE</scope>
    <source>
        <strain evidence="6">NC_groundwater_1813_Pr3_B-0.1um_71_17</strain>
    </source>
</reference>
<dbReference type="Proteomes" id="UP000696931">
    <property type="component" value="Unassembled WGS sequence"/>
</dbReference>
<feature type="chain" id="PRO_5038183262" description="Flagellar P-ring protein" evidence="5">
    <location>
        <begin position="31"/>
        <end position="359"/>
    </location>
</feature>
<dbReference type="GO" id="GO:0009428">
    <property type="term" value="C:bacterial-type flagellum basal body, distal rod, P ring"/>
    <property type="evidence" value="ECO:0007669"/>
    <property type="project" value="InterPro"/>
</dbReference>
<dbReference type="InterPro" id="IPR001782">
    <property type="entry name" value="Flag_FlgI"/>
</dbReference>
<dbReference type="HAMAP" id="MF_00416">
    <property type="entry name" value="FlgI"/>
    <property type="match status" value="1"/>
</dbReference>
<dbReference type="GO" id="GO:0005198">
    <property type="term" value="F:structural molecule activity"/>
    <property type="evidence" value="ECO:0007669"/>
    <property type="project" value="InterPro"/>
</dbReference>
<organism evidence="6 7">
    <name type="scientific">Eiseniibacteriota bacterium</name>
    <dbReference type="NCBI Taxonomy" id="2212470"/>
    <lineage>
        <taxon>Bacteria</taxon>
        <taxon>Candidatus Eiseniibacteriota</taxon>
    </lineage>
</organism>
<evidence type="ECO:0000313" key="7">
    <source>
        <dbReference type="Proteomes" id="UP000696931"/>
    </source>
</evidence>
<evidence type="ECO:0000256" key="2">
    <source>
        <dbReference type="ARBA" id="ARBA00004117"/>
    </source>
</evidence>
<dbReference type="Pfam" id="PF02119">
    <property type="entry name" value="FlgI"/>
    <property type="match status" value="1"/>
</dbReference>
<sequence length="359" mass="37182" precursor="true">MTRSFRPTFVRACAALLLALAAFASTPAGAQTPARVSDLTLHTGNVPRRIVGYGIVTGLDGSGDRSFGNATGSTPSVRSVVNLLRRFHLEVPPEQLRLRDVAAVLVTAEVSPYLRAGGRFDVQVSALGDASSLRGGVLWMTPLVEDPNAPPVATAQGNLYLPNDGNGRALGRRSNSARVPQGGLMELDPERVPVAERRLLLRQPDLPTASRIAAAINAAFGEGTAKVDDPGSLTLQPKAGSTETDMGFLAAVDTVAVLAEGPARIVIDGREGTIVAGGGIQLGPAVIHHQGVTLQIGGRSLAQPDSTAARSGIVRVDARSSVQEVATGLHAAGVRPEDMAAIFESLRASGALVAEVVVR</sequence>
<keyword evidence="6" id="KW-0966">Cell projection</keyword>
<dbReference type="PANTHER" id="PTHR30381:SF0">
    <property type="entry name" value="FLAGELLAR P-RING PROTEIN"/>
    <property type="match status" value="1"/>
</dbReference>
<dbReference type="AlphaFoldDB" id="A0A933W9P7"/>
<comment type="caution">
    <text evidence="6">The sequence shown here is derived from an EMBL/GenBank/DDBJ whole genome shotgun (WGS) entry which is preliminary data.</text>
</comment>
<comment type="subcellular location">
    <subcellularLocation>
        <location evidence="2 5">Bacterial flagellum basal body</location>
    </subcellularLocation>
</comment>
<dbReference type="PANTHER" id="PTHR30381">
    <property type="entry name" value="FLAGELLAR P-RING PERIPLASMIC PROTEIN FLGI"/>
    <property type="match status" value="1"/>
</dbReference>
<evidence type="ECO:0000256" key="1">
    <source>
        <dbReference type="ARBA" id="ARBA00002591"/>
    </source>
</evidence>
<keyword evidence="6" id="KW-0969">Cilium</keyword>
<accession>A0A933W9P7</accession>
<comment type="function">
    <text evidence="1 5">Assembles around the rod to form the L-ring and probably protects the motor/basal body from shearing forces during rotation.</text>
</comment>
<feature type="signal peptide" evidence="5">
    <location>
        <begin position="1"/>
        <end position="30"/>
    </location>
</feature>
<name>A0A933W9P7_UNCEI</name>
<dbReference type="GO" id="GO:0030288">
    <property type="term" value="C:outer membrane-bounded periplasmic space"/>
    <property type="evidence" value="ECO:0007669"/>
    <property type="project" value="InterPro"/>
</dbReference>
<protein>
    <recommendedName>
        <fullName evidence="5">Flagellar P-ring protein</fullName>
    </recommendedName>
    <alternativeName>
        <fullName evidence="5">Basal body P-ring protein</fullName>
    </alternativeName>
</protein>
<evidence type="ECO:0000256" key="5">
    <source>
        <dbReference type="HAMAP-Rule" id="MF_00416"/>
    </source>
</evidence>
<dbReference type="EMBL" id="JACRIW010000111">
    <property type="protein sequence ID" value="MBI5170862.1"/>
    <property type="molecule type" value="Genomic_DNA"/>
</dbReference>
<comment type="subunit">
    <text evidence="5">The basal body constitutes a major portion of the flagellar organelle and consists of four rings (L,P,S, and M) mounted on a central rod.</text>
</comment>
<keyword evidence="3 5" id="KW-0732">Signal</keyword>
<dbReference type="PRINTS" id="PR01010">
    <property type="entry name" value="FLGPRINGFLGI"/>
</dbReference>
<evidence type="ECO:0000256" key="4">
    <source>
        <dbReference type="ARBA" id="ARBA00023143"/>
    </source>
</evidence>
<evidence type="ECO:0000313" key="6">
    <source>
        <dbReference type="EMBL" id="MBI5170862.1"/>
    </source>
</evidence>
<gene>
    <name evidence="5" type="primary">flgI</name>
    <name evidence="6" type="ORF">HZA61_15340</name>
</gene>
<keyword evidence="4 5" id="KW-0975">Bacterial flagellum</keyword>
<evidence type="ECO:0000256" key="3">
    <source>
        <dbReference type="ARBA" id="ARBA00022729"/>
    </source>
</evidence>
<proteinExistence type="inferred from homology"/>
<keyword evidence="6" id="KW-0282">Flagellum</keyword>